<dbReference type="AlphaFoldDB" id="A0A2T3YYQ8"/>
<evidence type="ECO:0000313" key="4">
    <source>
        <dbReference type="Proteomes" id="UP000240493"/>
    </source>
</evidence>
<keyword evidence="1" id="KW-0732">Signal</keyword>
<dbReference type="PANTHER" id="PTHR10900">
    <property type="entry name" value="PERIOSTIN-RELATED"/>
    <property type="match status" value="1"/>
</dbReference>
<evidence type="ECO:0000259" key="2">
    <source>
        <dbReference type="PROSITE" id="PS50213"/>
    </source>
</evidence>
<keyword evidence="4" id="KW-1185">Reference proteome</keyword>
<feature type="domain" description="FAS1" evidence="2">
    <location>
        <begin position="112"/>
        <end position="252"/>
    </location>
</feature>
<reference evidence="3 4" key="1">
    <citation type="submission" date="2016-07" db="EMBL/GenBank/DDBJ databases">
        <title>Multiple horizontal gene transfer events from other fungi enriched the ability of initially mycotrophic Trichoderma (Ascomycota) to feed on dead plant biomass.</title>
        <authorList>
            <consortium name="DOE Joint Genome Institute"/>
            <person name="Aerts A."/>
            <person name="Atanasova L."/>
            <person name="Chenthamara K."/>
            <person name="Zhang J."/>
            <person name="Grujic M."/>
            <person name="Henrissat B."/>
            <person name="Kuo A."/>
            <person name="Salamov A."/>
            <person name="Lipzen A."/>
            <person name="Labutti K."/>
            <person name="Barry K."/>
            <person name="Miao Y."/>
            <person name="Rahimi M.J."/>
            <person name="Shen Q."/>
            <person name="Grigoriev I.V."/>
            <person name="Kubicek C.P."/>
            <person name="Druzhinina I.S."/>
        </authorList>
    </citation>
    <scope>NUCLEOTIDE SEQUENCE [LARGE SCALE GENOMIC DNA]</scope>
    <source>
        <strain evidence="3 4">CBS 433.97</strain>
    </source>
</reference>
<dbReference type="OrthoDB" id="7700931at2759"/>
<dbReference type="SMART" id="SM00554">
    <property type="entry name" value="FAS1"/>
    <property type="match status" value="2"/>
</dbReference>
<feature type="domain" description="FAS1" evidence="2">
    <location>
        <begin position="256"/>
        <end position="415"/>
    </location>
</feature>
<dbReference type="InterPro" id="IPR000782">
    <property type="entry name" value="FAS1_domain"/>
</dbReference>
<dbReference type="InterPro" id="IPR036378">
    <property type="entry name" value="FAS1_dom_sf"/>
</dbReference>
<feature type="signal peptide" evidence="1">
    <location>
        <begin position="1"/>
        <end position="19"/>
    </location>
</feature>
<evidence type="ECO:0000313" key="3">
    <source>
        <dbReference type="EMBL" id="PTB37650.1"/>
    </source>
</evidence>
<dbReference type="InterPro" id="IPR050904">
    <property type="entry name" value="Adhesion/Biosynth-related"/>
</dbReference>
<feature type="chain" id="PRO_5015574336" description="FAS1 domain-containing protein" evidence="1">
    <location>
        <begin position="20"/>
        <end position="446"/>
    </location>
</feature>
<sequence length="446" mass="49056">MTKLAVVGAALSLAAITRALVLPEAAVNQAPLGGPRGPDEVSDLHNVIFGSHHLDSDDEGRSAAEGFFNAVSSIRGHIHEDFSQAVADLVGLGYTGDHFGRPAGHGHHDDSSLTIYELISKSKYTTKFAKLVDDHPSVVELLNSTNGNSNYTLFVPLDKAFEDIPDDHKKPSKKVVEDALRYHIGLGEYPARRILHTYTLPTAHDEDLLGGEPQRLRTSVSLGGVKVNFYSKVVAADIVAKNGVIHAVNHILVPPPYIGRIITLFPDRFSTLLLAYEKTDFVKFIHGVNLKGSTVFVPTNGAFNWLGPKANAFLFNTNKGRKYLKAILKYNIVPNATLYTDAFYDKRDSEDGESEIEKRSHEHFDLPTLLGDAHISVDIARVFGFASIKVNGFSRVVVPNGVGKNGVIQVVNRVPLPPHKGHRHHHSEEWGEIEVNDLIKRLEPYI</sequence>
<dbReference type="SUPFAM" id="SSF82153">
    <property type="entry name" value="FAS1 domain"/>
    <property type="match status" value="2"/>
</dbReference>
<dbReference type="Gene3D" id="2.30.180.10">
    <property type="entry name" value="FAS1 domain"/>
    <property type="match status" value="2"/>
</dbReference>
<dbReference type="Proteomes" id="UP000240493">
    <property type="component" value="Unassembled WGS sequence"/>
</dbReference>
<name>A0A2T3YYQ8_TRIA4</name>
<gene>
    <name evidence="3" type="ORF">M441DRAFT_200148</name>
</gene>
<dbReference type="EMBL" id="KZ679267">
    <property type="protein sequence ID" value="PTB37650.1"/>
    <property type="molecule type" value="Genomic_DNA"/>
</dbReference>
<proteinExistence type="predicted"/>
<dbReference type="PROSITE" id="PS50213">
    <property type="entry name" value="FAS1"/>
    <property type="match status" value="2"/>
</dbReference>
<dbReference type="PANTHER" id="PTHR10900:SF125">
    <property type="entry name" value="FAS1 DOMAIN-CONTAINING PROTEIN YLR001C"/>
    <property type="match status" value="1"/>
</dbReference>
<organism evidence="3 4">
    <name type="scientific">Trichoderma asperellum (strain ATCC 204424 / CBS 433.97 / NBRC 101777)</name>
    <dbReference type="NCBI Taxonomy" id="1042311"/>
    <lineage>
        <taxon>Eukaryota</taxon>
        <taxon>Fungi</taxon>
        <taxon>Dikarya</taxon>
        <taxon>Ascomycota</taxon>
        <taxon>Pezizomycotina</taxon>
        <taxon>Sordariomycetes</taxon>
        <taxon>Hypocreomycetidae</taxon>
        <taxon>Hypocreales</taxon>
        <taxon>Hypocreaceae</taxon>
        <taxon>Trichoderma</taxon>
    </lineage>
</organism>
<accession>A0A2T3YYQ8</accession>
<dbReference type="STRING" id="1042311.A0A2T3YYQ8"/>
<dbReference type="Pfam" id="PF02469">
    <property type="entry name" value="Fasciclin"/>
    <property type="match status" value="2"/>
</dbReference>
<evidence type="ECO:0000256" key="1">
    <source>
        <dbReference type="SAM" id="SignalP"/>
    </source>
</evidence>
<protein>
    <recommendedName>
        <fullName evidence="2">FAS1 domain-containing protein</fullName>
    </recommendedName>
</protein>